<dbReference type="Proteomes" id="UP000582837">
    <property type="component" value="Unassembled WGS sequence"/>
</dbReference>
<dbReference type="Gene3D" id="3.30.70.60">
    <property type="match status" value="1"/>
</dbReference>
<dbReference type="EMBL" id="JACHIA010000024">
    <property type="protein sequence ID" value="MBB6073384.1"/>
    <property type="molecule type" value="Genomic_DNA"/>
</dbReference>
<comment type="caution">
    <text evidence="3">The sequence shown here is derived from an EMBL/GenBank/DDBJ whole genome shotgun (WGS) entry which is preliminary data.</text>
</comment>
<dbReference type="GO" id="GO:0043683">
    <property type="term" value="P:type IV pilus assembly"/>
    <property type="evidence" value="ECO:0007669"/>
    <property type="project" value="InterPro"/>
</dbReference>
<keyword evidence="4" id="KW-1185">Reference proteome</keyword>
<dbReference type="InterPro" id="IPR014717">
    <property type="entry name" value="Transl_elong_EF1B/ribsomal_bS6"/>
</dbReference>
<sequence length="206" mass="22096">MALPPLEAAQKKNLLYMAVIAALAGFGFYNQIYTPRSAEIETLETRLESLKTVNSRSRAITQGNEAAVDERLALYREQLELAEGLIPSAEEVPNLLDAISAEAARTGVELQSIQPVGATEEEYYTRRVYDLAVTGQYHQIGEFLTRVASLPRVVTPTNLTVGPESATPGAPAAPAASPRGGTSLQARFSIETYVIPSTPMADDASA</sequence>
<gene>
    <name evidence="3" type="ORF">HNQ61_005051</name>
</gene>
<organism evidence="3 4">
    <name type="scientific">Longimicrobium terrae</name>
    <dbReference type="NCBI Taxonomy" id="1639882"/>
    <lineage>
        <taxon>Bacteria</taxon>
        <taxon>Pseudomonadati</taxon>
        <taxon>Gemmatimonadota</taxon>
        <taxon>Longimicrobiia</taxon>
        <taxon>Longimicrobiales</taxon>
        <taxon>Longimicrobiaceae</taxon>
        <taxon>Longimicrobium</taxon>
    </lineage>
</organism>
<keyword evidence="2" id="KW-0812">Transmembrane</keyword>
<feature type="region of interest" description="Disordered" evidence="1">
    <location>
        <begin position="159"/>
        <end position="181"/>
    </location>
</feature>
<dbReference type="InterPro" id="IPR007445">
    <property type="entry name" value="PilO"/>
</dbReference>
<dbReference type="Pfam" id="PF04350">
    <property type="entry name" value="PilO"/>
    <property type="match status" value="1"/>
</dbReference>
<dbReference type="PANTHER" id="PTHR39555:SF1">
    <property type="entry name" value="TYPE IV PILUS INNER MEMBRANE COMPONENT PILO"/>
    <property type="match status" value="1"/>
</dbReference>
<evidence type="ECO:0000313" key="3">
    <source>
        <dbReference type="EMBL" id="MBB6073384.1"/>
    </source>
</evidence>
<protein>
    <submittedName>
        <fullName evidence="3">Type IV pilus assembly protein PilO</fullName>
    </submittedName>
</protein>
<feature type="compositionally biased region" description="Low complexity" evidence="1">
    <location>
        <begin position="162"/>
        <end position="181"/>
    </location>
</feature>
<evidence type="ECO:0000256" key="2">
    <source>
        <dbReference type="SAM" id="Phobius"/>
    </source>
</evidence>
<accession>A0A841H607</accession>
<dbReference type="PANTHER" id="PTHR39555">
    <property type="entry name" value="FIMBRIAL ASSEMBLY PROTEIN PILO-LIKE PROTEIN-RELATED"/>
    <property type="match status" value="1"/>
</dbReference>
<keyword evidence="2" id="KW-1133">Transmembrane helix</keyword>
<keyword evidence="2" id="KW-0472">Membrane</keyword>
<evidence type="ECO:0000313" key="4">
    <source>
        <dbReference type="Proteomes" id="UP000582837"/>
    </source>
</evidence>
<proteinExistence type="predicted"/>
<dbReference type="GO" id="GO:0043107">
    <property type="term" value="P:type IV pilus-dependent motility"/>
    <property type="evidence" value="ECO:0007669"/>
    <property type="project" value="InterPro"/>
</dbReference>
<reference evidence="3 4" key="1">
    <citation type="submission" date="2020-08" db="EMBL/GenBank/DDBJ databases">
        <title>Genomic Encyclopedia of Type Strains, Phase IV (KMG-IV): sequencing the most valuable type-strain genomes for metagenomic binning, comparative biology and taxonomic classification.</title>
        <authorList>
            <person name="Goeker M."/>
        </authorList>
    </citation>
    <scope>NUCLEOTIDE SEQUENCE [LARGE SCALE GENOMIC DNA]</scope>
    <source>
        <strain evidence="3 4">DSM 29007</strain>
    </source>
</reference>
<name>A0A841H607_9BACT</name>
<evidence type="ECO:0000256" key="1">
    <source>
        <dbReference type="SAM" id="MobiDB-lite"/>
    </source>
</evidence>
<dbReference type="RefSeq" id="WP_170039189.1">
    <property type="nucleotide sequence ID" value="NZ_JABDTL010000002.1"/>
</dbReference>
<dbReference type="AlphaFoldDB" id="A0A841H607"/>
<feature type="transmembrane region" description="Helical" evidence="2">
    <location>
        <begin position="14"/>
        <end position="33"/>
    </location>
</feature>